<name>A0A5J4X0R4_9EUKA</name>
<evidence type="ECO:0000313" key="2">
    <source>
        <dbReference type="Proteomes" id="UP000324800"/>
    </source>
</evidence>
<comment type="caution">
    <text evidence="1">The sequence shown here is derived from an EMBL/GenBank/DDBJ whole genome shotgun (WGS) entry which is preliminary data.</text>
</comment>
<dbReference type="EMBL" id="SNRW01000577">
    <property type="protein sequence ID" value="KAA6400346.1"/>
    <property type="molecule type" value="Genomic_DNA"/>
</dbReference>
<organism evidence="1 2">
    <name type="scientific">Streblomastix strix</name>
    <dbReference type="NCBI Taxonomy" id="222440"/>
    <lineage>
        <taxon>Eukaryota</taxon>
        <taxon>Metamonada</taxon>
        <taxon>Preaxostyla</taxon>
        <taxon>Oxymonadida</taxon>
        <taxon>Streblomastigidae</taxon>
        <taxon>Streblomastix</taxon>
    </lineage>
</organism>
<evidence type="ECO:0000313" key="1">
    <source>
        <dbReference type="EMBL" id="KAA6400346.1"/>
    </source>
</evidence>
<protein>
    <submittedName>
        <fullName evidence="1">Uncharacterized protein</fullName>
    </submittedName>
</protein>
<dbReference type="OrthoDB" id="1728974at2759"/>
<accession>A0A5J4X0R4</accession>
<reference evidence="1 2" key="1">
    <citation type="submission" date="2019-03" db="EMBL/GenBank/DDBJ databases">
        <title>Single cell metagenomics reveals metabolic interactions within the superorganism composed of flagellate Streblomastix strix and complex community of Bacteroidetes bacteria on its surface.</title>
        <authorList>
            <person name="Treitli S.C."/>
            <person name="Kolisko M."/>
            <person name="Husnik F."/>
            <person name="Keeling P."/>
            <person name="Hampl V."/>
        </authorList>
    </citation>
    <scope>NUCLEOTIDE SEQUENCE [LARGE SCALE GENOMIC DNA]</scope>
    <source>
        <strain evidence="1">ST1C</strain>
    </source>
</reference>
<dbReference type="Proteomes" id="UP000324800">
    <property type="component" value="Unassembled WGS sequence"/>
</dbReference>
<dbReference type="AlphaFoldDB" id="A0A5J4X0R4"/>
<proteinExistence type="predicted"/>
<gene>
    <name evidence="1" type="ORF">EZS28_004126</name>
</gene>
<sequence>MKKGLELTEKVYSLPSADEMAAVSASTDEGEFQIASYALFPKHGGLKYTSVSDPTRDRMLFPVLFPKGDRSWSNGDLKITIEERKQIEEIQEKNHDLNDVDEENMDVPNQNVDGIQKKIDQIGSKIISRHYVQKHLKDCQITLTD</sequence>